<dbReference type="Proteomes" id="UP000255087">
    <property type="component" value="Unassembled WGS sequence"/>
</dbReference>
<proteinExistence type="predicted"/>
<dbReference type="EMBL" id="UHJC01000001">
    <property type="protein sequence ID" value="SUP80521.1"/>
    <property type="molecule type" value="Genomic_DNA"/>
</dbReference>
<dbReference type="AlphaFoldDB" id="A0A380Q455"/>
<gene>
    <name evidence="1" type="ORF">NCTC8580_00578</name>
</gene>
<evidence type="ECO:0000313" key="2">
    <source>
        <dbReference type="Proteomes" id="UP000255087"/>
    </source>
</evidence>
<name>A0A380Q455_YERPU</name>
<protein>
    <submittedName>
        <fullName evidence="1">Uncharacterized protein</fullName>
    </submittedName>
</protein>
<evidence type="ECO:0000313" key="1">
    <source>
        <dbReference type="EMBL" id="SUP80521.1"/>
    </source>
</evidence>
<sequence length="32" mass="3375">MGAGDVEAGRGRETAKVSVTSNDEMLGVRYAF</sequence>
<organism evidence="1 2">
    <name type="scientific">Yersinia pseudotuberculosis</name>
    <dbReference type="NCBI Taxonomy" id="633"/>
    <lineage>
        <taxon>Bacteria</taxon>
        <taxon>Pseudomonadati</taxon>
        <taxon>Pseudomonadota</taxon>
        <taxon>Gammaproteobacteria</taxon>
        <taxon>Enterobacterales</taxon>
        <taxon>Yersiniaceae</taxon>
        <taxon>Yersinia</taxon>
    </lineage>
</organism>
<accession>A0A380Q455</accession>
<reference evidence="1 2" key="1">
    <citation type="submission" date="2018-06" db="EMBL/GenBank/DDBJ databases">
        <authorList>
            <consortium name="Pathogen Informatics"/>
            <person name="Doyle S."/>
        </authorList>
    </citation>
    <scope>NUCLEOTIDE SEQUENCE [LARGE SCALE GENOMIC DNA]</scope>
    <source>
        <strain evidence="1 2">NCTC8580</strain>
    </source>
</reference>